<dbReference type="InterPro" id="IPR000182">
    <property type="entry name" value="GNAT_dom"/>
</dbReference>
<feature type="domain" description="N-acetyltransferase" evidence="2">
    <location>
        <begin position="69"/>
        <end position="229"/>
    </location>
</feature>
<dbReference type="eggNOG" id="COG1670">
    <property type="taxonomic scope" value="Bacteria"/>
</dbReference>
<organism evidence="4">
    <name type="scientific">Xanthomonas euvesicatoria pv. vesicatoria (strain 85-10)</name>
    <name type="common">Xanthomonas campestris pv. vesicatoria</name>
    <dbReference type="NCBI Taxonomy" id="316273"/>
    <lineage>
        <taxon>Bacteria</taxon>
        <taxon>Pseudomonadati</taxon>
        <taxon>Pseudomonadota</taxon>
        <taxon>Gammaproteobacteria</taxon>
        <taxon>Lysobacterales</taxon>
        <taxon>Lysobacteraceae</taxon>
        <taxon>Xanthomonas</taxon>
    </lineage>
</organism>
<reference evidence="3 4" key="1">
    <citation type="journal article" date="2005" name="J. Bacteriol.">
        <title>Insights into genome plasticity and pathogenicity of the plant pathogenic Bacterium Xanthomonas campestris pv. vesicatoria revealed by the complete genome sequence.</title>
        <authorList>
            <person name="Thieme F."/>
            <person name="Koebnik R."/>
            <person name="Bekel T."/>
            <person name="Berger C."/>
            <person name="Boch J."/>
            <person name="Buettner D."/>
            <person name="Caldana C."/>
            <person name="Gaigalat L."/>
            <person name="Goesmann A."/>
            <person name="Kay S."/>
            <person name="Kirchner O."/>
            <person name="Lanz C."/>
            <person name="Linke B."/>
            <person name="McHardy A.C."/>
            <person name="Meyer F."/>
            <person name="Mittenhuber G."/>
            <person name="Nies D.H."/>
            <person name="Niesbach-Kloesgen U."/>
            <person name="Patschkowski T."/>
            <person name="Rueckert C."/>
            <person name="Rupp O."/>
            <person name="Schneicker S."/>
            <person name="Schuster S.C."/>
            <person name="Vorhoelter F.J."/>
            <person name="Weber E."/>
            <person name="Puehler A."/>
            <person name="Bonas U."/>
            <person name="Bartels D."/>
            <person name="Kaiser O."/>
        </authorList>
    </citation>
    <scope>NUCLEOTIDE SEQUENCE [LARGE SCALE GENOMIC DNA]</scope>
    <source>
        <strain evidence="3 4">85-10</strain>
    </source>
</reference>
<feature type="region of interest" description="Disordered" evidence="1">
    <location>
        <begin position="1"/>
        <end position="26"/>
    </location>
</feature>
<gene>
    <name evidence="3" type="ordered locus">XCV4382</name>
</gene>
<dbReference type="PANTHER" id="PTHR43792">
    <property type="entry name" value="GNAT FAMILY, PUTATIVE (AFU_ORTHOLOGUE AFUA_3G00765)-RELATED-RELATED"/>
    <property type="match status" value="1"/>
</dbReference>
<dbReference type="Gene3D" id="3.40.630.30">
    <property type="match status" value="1"/>
</dbReference>
<dbReference type="KEGG" id="xcv:XCV4382"/>
<dbReference type="HOGENOM" id="CLU_013985_3_1_6"/>
<sequence>MRGTHRLPGVPDAEPPGPAALRGTRAQGAGTAACPCMLSSDLSVPLPHGSLRFPPTECAVTVILETARVRLRLLDPERDAEAMLALVNDPAFIAGINDRGIRTREQAREHVREWAQAHQQQHGFAHWALETREAGTFMGTLGLLCRETLPVPHIGFALLPAYRGKGYVTEAGRAVLEHARQVLGLTQVCAIVSPGNAESIRALEALGLRYESLRVLSPGTEAVAYYTIDLGPGGVDS</sequence>
<protein>
    <submittedName>
        <fullName evidence="3">Putative acetyltransferase</fullName>
    </submittedName>
</protein>
<dbReference type="STRING" id="456327.BJD11_23495"/>
<dbReference type="GO" id="GO:0016747">
    <property type="term" value="F:acyltransferase activity, transferring groups other than amino-acyl groups"/>
    <property type="evidence" value="ECO:0007669"/>
    <property type="project" value="InterPro"/>
</dbReference>
<dbReference type="InterPro" id="IPR016181">
    <property type="entry name" value="Acyl_CoA_acyltransferase"/>
</dbReference>
<evidence type="ECO:0000256" key="1">
    <source>
        <dbReference type="SAM" id="MobiDB-lite"/>
    </source>
</evidence>
<proteinExistence type="predicted"/>
<name>Q3BMA0_XANE5</name>
<accession>Q3BMA0</accession>
<dbReference type="InterPro" id="IPR051531">
    <property type="entry name" value="N-acetyltransferase"/>
</dbReference>
<dbReference type="PROSITE" id="PS51186">
    <property type="entry name" value="GNAT"/>
    <property type="match status" value="1"/>
</dbReference>
<keyword evidence="3" id="KW-0808">Transferase</keyword>
<evidence type="ECO:0000259" key="2">
    <source>
        <dbReference type="PROSITE" id="PS51186"/>
    </source>
</evidence>
<dbReference type="SUPFAM" id="SSF55729">
    <property type="entry name" value="Acyl-CoA N-acyltransferases (Nat)"/>
    <property type="match status" value="1"/>
</dbReference>
<dbReference type="Pfam" id="PF13302">
    <property type="entry name" value="Acetyltransf_3"/>
    <property type="match status" value="1"/>
</dbReference>
<dbReference type="PANTHER" id="PTHR43792:SF1">
    <property type="entry name" value="N-ACETYLTRANSFERASE DOMAIN-CONTAINING PROTEIN"/>
    <property type="match status" value="1"/>
</dbReference>
<dbReference type="AlphaFoldDB" id="Q3BMA0"/>
<dbReference type="EMBL" id="AM039952">
    <property type="protein sequence ID" value="CAJ26113.1"/>
    <property type="molecule type" value="Genomic_DNA"/>
</dbReference>
<evidence type="ECO:0000313" key="4">
    <source>
        <dbReference type="Proteomes" id="UP000007069"/>
    </source>
</evidence>
<dbReference type="Proteomes" id="UP000007069">
    <property type="component" value="Chromosome"/>
</dbReference>
<evidence type="ECO:0000313" key="3">
    <source>
        <dbReference type="EMBL" id="CAJ26113.1"/>
    </source>
</evidence>